<gene>
    <name evidence="1" type="ORF">GUL26_20105</name>
</gene>
<protein>
    <submittedName>
        <fullName evidence="1">Uncharacterized protein</fullName>
    </submittedName>
</protein>
<dbReference type="EMBL" id="WXZT01000014">
    <property type="protein sequence ID" value="MZZ14557.1"/>
    <property type="molecule type" value="Genomic_DNA"/>
</dbReference>
<reference evidence="1" key="1">
    <citation type="submission" date="2020-01" db="EMBL/GenBank/DDBJ databases">
        <title>Bacteria Cultured from War Wounds Associated with the Conflict in Eastern Ukraine.</title>
        <authorList>
            <person name="Snesrud E."/>
            <person name="Galac M.R."/>
            <person name="Mc Gann P."/>
            <person name="Valentine K."/>
            <person name="Viacheslav K."/>
        </authorList>
    </citation>
    <scope>NUCLEOTIDE SEQUENCE</scope>
    <source>
        <strain evidence="1">VNMU148</strain>
    </source>
</reference>
<evidence type="ECO:0000313" key="2">
    <source>
        <dbReference type="Proteomes" id="UP000644192"/>
    </source>
</evidence>
<accession>A0A6B1YGV3</accession>
<evidence type="ECO:0000313" key="1">
    <source>
        <dbReference type="EMBL" id="MZZ14557.1"/>
    </source>
</evidence>
<dbReference type="Proteomes" id="UP000644192">
    <property type="component" value="Unassembled WGS sequence"/>
</dbReference>
<proteinExistence type="predicted"/>
<dbReference type="RefSeq" id="WP_161417241.1">
    <property type="nucleotide sequence ID" value="NZ_JAWJXJ010000004.1"/>
</dbReference>
<name>A0A6B1YGV3_PSEAI</name>
<organism evidence="1 2">
    <name type="scientific">Pseudomonas aeruginosa</name>
    <dbReference type="NCBI Taxonomy" id="287"/>
    <lineage>
        <taxon>Bacteria</taxon>
        <taxon>Pseudomonadati</taxon>
        <taxon>Pseudomonadota</taxon>
        <taxon>Gammaproteobacteria</taxon>
        <taxon>Pseudomonadales</taxon>
        <taxon>Pseudomonadaceae</taxon>
        <taxon>Pseudomonas</taxon>
    </lineage>
</organism>
<sequence length="75" mass="8561">MADEYIYDVKHVARDNDRSLIVRCPHCQEICGIEGDDLDDVVGEQYQCRCSDWFQIDFDARMAKNPLPANKGIPG</sequence>
<comment type="caution">
    <text evidence="1">The sequence shown here is derived from an EMBL/GenBank/DDBJ whole genome shotgun (WGS) entry which is preliminary data.</text>
</comment>
<dbReference type="AlphaFoldDB" id="A0A6B1YGV3"/>